<reference evidence="1 2" key="1">
    <citation type="submission" date="2024-04" db="EMBL/GenBank/DDBJ databases">
        <title>Tritrichomonas musculus Genome.</title>
        <authorList>
            <person name="Alves-Ferreira E."/>
            <person name="Grigg M."/>
            <person name="Lorenzi H."/>
            <person name="Galac M."/>
        </authorList>
    </citation>
    <scope>NUCLEOTIDE SEQUENCE [LARGE SCALE GENOMIC DNA]</scope>
    <source>
        <strain evidence="1 2">EAF2021</strain>
    </source>
</reference>
<gene>
    <name evidence="1" type="ORF">M9Y10_030216</name>
</gene>
<evidence type="ECO:0000313" key="1">
    <source>
        <dbReference type="EMBL" id="KAK8892962.1"/>
    </source>
</evidence>
<keyword evidence="2" id="KW-1185">Reference proteome</keyword>
<name>A0ABR2KPW7_9EUKA</name>
<organism evidence="1 2">
    <name type="scientific">Tritrichomonas musculus</name>
    <dbReference type="NCBI Taxonomy" id="1915356"/>
    <lineage>
        <taxon>Eukaryota</taxon>
        <taxon>Metamonada</taxon>
        <taxon>Parabasalia</taxon>
        <taxon>Tritrichomonadida</taxon>
        <taxon>Tritrichomonadidae</taxon>
        <taxon>Tritrichomonas</taxon>
    </lineage>
</organism>
<protein>
    <submittedName>
        <fullName evidence="1">Uncharacterized protein</fullName>
    </submittedName>
</protein>
<proteinExistence type="predicted"/>
<evidence type="ECO:0000313" key="2">
    <source>
        <dbReference type="Proteomes" id="UP001470230"/>
    </source>
</evidence>
<sequence>MCAFKVPLQNFRRIIENDSGGEFHILFKILQNERNIVDFKTTITKARILSQTINEIYQIDPTINFYEFNFPNQIESNSLKTLVELLFKSMNENVQIQPEYLIHFNTLTFILGEKYDKIQFDLSNQEEALSLLNTEFQSKSIEYLSGHMLDFIKSGAISNIDENILHDIIDLYFQSHKEETFSEEKRSIFKELKNQNEINLLFYFLLRLEIEDLDKDMYEFFFENINDEIIENELPQIISRIRYYIEQKKNSNIEEIINCEYKGDSLDGIISYLEKIDGEDIVEKEF</sequence>
<dbReference type="EMBL" id="JAPFFF010000004">
    <property type="protein sequence ID" value="KAK8892962.1"/>
    <property type="molecule type" value="Genomic_DNA"/>
</dbReference>
<dbReference type="Proteomes" id="UP001470230">
    <property type="component" value="Unassembled WGS sequence"/>
</dbReference>
<comment type="caution">
    <text evidence="1">The sequence shown here is derived from an EMBL/GenBank/DDBJ whole genome shotgun (WGS) entry which is preliminary data.</text>
</comment>
<accession>A0ABR2KPW7</accession>